<dbReference type="Proteomes" id="UP000783390">
    <property type="component" value="Unassembled WGS sequence"/>
</dbReference>
<dbReference type="SUPFAM" id="SSF54611">
    <property type="entry name" value="SecB-like"/>
    <property type="match status" value="1"/>
</dbReference>
<dbReference type="Gene3D" id="3.10.420.10">
    <property type="entry name" value="SecB-like"/>
    <property type="match status" value="1"/>
</dbReference>
<dbReference type="InterPro" id="IPR003708">
    <property type="entry name" value="SecB"/>
</dbReference>
<comment type="caution">
    <text evidence="2">The sequence shown here is derived from an EMBL/GenBank/DDBJ whole genome shotgun (WGS) entry which is preliminary data.</text>
</comment>
<name>A0ABS4EYI6_9CLOT</name>
<keyword evidence="3" id="KW-1185">Reference proteome</keyword>
<reference evidence="2 3" key="1">
    <citation type="submission" date="2021-03" db="EMBL/GenBank/DDBJ databases">
        <title>Genomic Encyclopedia of Type Strains, Phase IV (KMG-IV): sequencing the most valuable type-strain genomes for metagenomic binning, comparative biology and taxonomic classification.</title>
        <authorList>
            <person name="Goeker M."/>
        </authorList>
    </citation>
    <scope>NUCLEOTIDE SEQUENCE [LARGE SCALE GENOMIC DNA]</scope>
    <source>
        <strain evidence="2 3">DSM 3984</strain>
    </source>
</reference>
<organism evidence="2 3">
    <name type="scientific">Clostridium moniliforme</name>
    <dbReference type="NCBI Taxonomy" id="39489"/>
    <lineage>
        <taxon>Bacteria</taxon>
        <taxon>Bacillati</taxon>
        <taxon>Bacillota</taxon>
        <taxon>Clostridia</taxon>
        <taxon>Eubacteriales</taxon>
        <taxon>Clostridiaceae</taxon>
        <taxon>Clostridium</taxon>
    </lineage>
</organism>
<dbReference type="EMBL" id="JAGGJZ010000001">
    <property type="protein sequence ID" value="MBP1888917.1"/>
    <property type="molecule type" value="Genomic_DNA"/>
</dbReference>
<sequence>MDNKKYSEFIKNLEIMDIRLNEVNTKCLKYIEEIDSSLEVELTYECKDIEVKTINEINMYPKFNVKLKSEDGDEVCLVLNLKFNIKYSVKNLDSFSREYVQHFTDKNVPINIWPYAREIISSITSRMGYPSLIISPYKG</sequence>
<evidence type="ECO:0000313" key="2">
    <source>
        <dbReference type="EMBL" id="MBP1888917.1"/>
    </source>
</evidence>
<accession>A0ABS4EYI6</accession>
<gene>
    <name evidence="2" type="ORF">J2Z53_000496</name>
</gene>
<dbReference type="RefSeq" id="WP_209795633.1">
    <property type="nucleotide sequence ID" value="NZ_JAGGJZ010000001.1"/>
</dbReference>
<evidence type="ECO:0000256" key="1">
    <source>
        <dbReference type="ARBA" id="ARBA00009990"/>
    </source>
</evidence>
<evidence type="ECO:0000313" key="3">
    <source>
        <dbReference type="Proteomes" id="UP000783390"/>
    </source>
</evidence>
<protein>
    <submittedName>
        <fullName evidence="2">Preprotein translocase subunit SecB</fullName>
    </submittedName>
</protein>
<comment type="similarity">
    <text evidence="1">Belongs to the SecB family.</text>
</comment>
<dbReference type="Pfam" id="PF02556">
    <property type="entry name" value="SecB"/>
    <property type="match status" value="1"/>
</dbReference>
<proteinExistence type="inferred from homology"/>
<dbReference type="InterPro" id="IPR035958">
    <property type="entry name" value="SecB-like_sf"/>
</dbReference>